<dbReference type="OrthoDB" id="3176919at2"/>
<dbReference type="PANTHER" id="PTHR16305">
    <property type="entry name" value="TESTICULAR SOLUBLE ADENYLYL CYCLASE"/>
    <property type="match status" value="1"/>
</dbReference>
<dbReference type="PANTHER" id="PTHR16305:SF35">
    <property type="entry name" value="TRANSCRIPTIONAL ACTIVATOR DOMAIN"/>
    <property type="match status" value="1"/>
</dbReference>
<dbReference type="AlphaFoldDB" id="A0A317DME8"/>
<dbReference type="SUPFAM" id="SSF48452">
    <property type="entry name" value="TPR-like"/>
    <property type="match status" value="1"/>
</dbReference>
<dbReference type="SUPFAM" id="SSF46894">
    <property type="entry name" value="C-terminal effector domain of the bipartite response regulators"/>
    <property type="match status" value="1"/>
</dbReference>
<dbReference type="InterPro" id="IPR003593">
    <property type="entry name" value="AAA+_ATPase"/>
</dbReference>
<accession>A0A317DME8</accession>
<dbReference type="InterPro" id="IPR041664">
    <property type="entry name" value="AAA_16"/>
</dbReference>
<comment type="caution">
    <text evidence="4">The sequence shown here is derived from an EMBL/GenBank/DDBJ whole genome shotgun (WGS) entry which is preliminary data.</text>
</comment>
<sequence length="924" mass="99474">MAGTELRGRGAELSRAIAALRAAAHTGQGTIILVTGEAGIGKTAMLQAIAEQATRQGFAAGFGKAEEMDQIAPGAPLLVALRSGSRPLLDSDGFTRLADLYDQHLWLVDRIATLLEELATRGPVLIAIDDAQWADRLSRFALRILPGRLAGSPVVWLLTSREAHGPAIDELTSSAVDGVHVHRLELGPLASSDIEQMAVAHLGELPTGRAYELLRGVGGNPFLTVQLLDGLAREKTDGRMEGGVPAGLITSTRRRMAALSADVSELVQLAAVLGRPLPVEDAPRLATEPLRTGWLELVVATGLMVEAEARVAFRHDLVRESVYADLLPSHRRSLHRRCWHYLLTSGHGPIAAAPHVQACAVQGDREAVEVLRQAAAQSPPETAGDLLRKALCLLDPADRERCGVGLQAVEALVRAQRPAEAISTADRVLAETPSVDGKARIQLEIARALWPMGRLADMVRRIRETLALPGVSENLRARLTAVEALTMTRTEPAALALAAARAALTEAVRLDDRLAEELATEVLGEVARNEGRHADALTQFRRLRELAGTRYLGEEITALQLLDRYDEAEELLAAARHSDTLPPSVLFAQMWQDFNLSRFDDAEADALTLVRLGDDLGNHAYAIEAWMILSSIALGRGDLDKAYEYLAPAERHSQADDDVRMPGLVLMRGWLASARGEVAESVRILKPHLMAARESRSYWPWWPGWMRVFTQIGLAAGDAEFVAEAVALAAIGAERNPGVRSFAGLAVQVRGVVEGDLSLLAQAVEILRASPRPMLLASALVDHGFALLDAGEHREAVDQLGDAWHFFDKAGNKPALGALQRGLQAAGSRRKPWAAAPARPVSGWGALTDSELRVARLIGAGRTNRQAGAELDLSPNTVATHLRAVFAKLGVRSRVQLANAMHTMPKSFDVADDTAVVPLPELGR</sequence>
<dbReference type="InterPro" id="IPR027417">
    <property type="entry name" value="P-loop_NTPase"/>
</dbReference>
<dbReference type="InterPro" id="IPR036388">
    <property type="entry name" value="WH-like_DNA-bd_sf"/>
</dbReference>
<dbReference type="PRINTS" id="PR00038">
    <property type="entry name" value="HTHLUXR"/>
</dbReference>
<dbReference type="CDD" id="cd06170">
    <property type="entry name" value="LuxR_C_like"/>
    <property type="match status" value="1"/>
</dbReference>
<dbReference type="GO" id="GO:0004016">
    <property type="term" value="F:adenylate cyclase activity"/>
    <property type="evidence" value="ECO:0007669"/>
    <property type="project" value="TreeGrafter"/>
</dbReference>
<dbReference type="GO" id="GO:0006355">
    <property type="term" value="P:regulation of DNA-templated transcription"/>
    <property type="evidence" value="ECO:0007669"/>
    <property type="project" value="InterPro"/>
</dbReference>
<dbReference type="InterPro" id="IPR016032">
    <property type="entry name" value="Sig_transdc_resp-reg_C-effctor"/>
</dbReference>
<dbReference type="GO" id="GO:0005737">
    <property type="term" value="C:cytoplasm"/>
    <property type="evidence" value="ECO:0007669"/>
    <property type="project" value="TreeGrafter"/>
</dbReference>
<dbReference type="Pfam" id="PF13191">
    <property type="entry name" value="AAA_16"/>
    <property type="match status" value="1"/>
</dbReference>
<dbReference type="SUPFAM" id="SSF52540">
    <property type="entry name" value="P-loop containing nucleoside triphosphate hydrolases"/>
    <property type="match status" value="1"/>
</dbReference>
<evidence type="ECO:0000256" key="1">
    <source>
        <dbReference type="ARBA" id="ARBA00022741"/>
    </source>
</evidence>
<reference evidence="4 5" key="1">
    <citation type="submission" date="2018-05" db="EMBL/GenBank/DDBJ databases">
        <title>Micromonosporas from Atacama Desert.</title>
        <authorList>
            <person name="Carro L."/>
            <person name="Golinska P."/>
            <person name="Klenk H.-P."/>
            <person name="Goodfellow M."/>
        </authorList>
    </citation>
    <scope>NUCLEOTIDE SEQUENCE [LARGE SCALE GENOMIC DNA]</scope>
    <source>
        <strain evidence="4 5">4G51</strain>
    </source>
</reference>
<dbReference type="GO" id="GO:0005524">
    <property type="term" value="F:ATP binding"/>
    <property type="evidence" value="ECO:0007669"/>
    <property type="project" value="UniProtKB-KW"/>
</dbReference>
<dbReference type="RefSeq" id="WP_109801918.1">
    <property type="nucleotide sequence ID" value="NZ_QGKS01000205.1"/>
</dbReference>
<dbReference type="SMART" id="SM00382">
    <property type="entry name" value="AAA"/>
    <property type="match status" value="1"/>
</dbReference>
<dbReference type="Pfam" id="PF00196">
    <property type="entry name" value="GerE"/>
    <property type="match status" value="1"/>
</dbReference>
<dbReference type="Gene3D" id="1.10.10.10">
    <property type="entry name" value="Winged helix-like DNA-binding domain superfamily/Winged helix DNA-binding domain"/>
    <property type="match status" value="1"/>
</dbReference>
<evidence type="ECO:0000259" key="3">
    <source>
        <dbReference type="PROSITE" id="PS50043"/>
    </source>
</evidence>
<dbReference type="InterPro" id="IPR000792">
    <property type="entry name" value="Tscrpt_reg_LuxR_C"/>
</dbReference>
<dbReference type="InterPro" id="IPR011990">
    <property type="entry name" value="TPR-like_helical_dom_sf"/>
</dbReference>
<dbReference type="EMBL" id="QGKS01000205">
    <property type="protein sequence ID" value="PWR14976.1"/>
    <property type="molecule type" value="Genomic_DNA"/>
</dbReference>
<gene>
    <name evidence="4" type="ORF">DKT69_13500</name>
</gene>
<evidence type="ECO:0000256" key="2">
    <source>
        <dbReference type="ARBA" id="ARBA00022840"/>
    </source>
</evidence>
<organism evidence="4 5">
    <name type="scientific">Micromonospora sicca</name>
    <dbReference type="NCBI Taxonomy" id="2202420"/>
    <lineage>
        <taxon>Bacteria</taxon>
        <taxon>Bacillati</taxon>
        <taxon>Actinomycetota</taxon>
        <taxon>Actinomycetes</taxon>
        <taxon>Micromonosporales</taxon>
        <taxon>Micromonosporaceae</taxon>
        <taxon>Micromonospora</taxon>
    </lineage>
</organism>
<dbReference type="Gene3D" id="3.40.50.300">
    <property type="entry name" value="P-loop containing nucleotide triphosphate hydrolases"/>
    <property type="match status" value="1"/>
</dbReference>
<keyword evidence="1" id="KW-0547">Nucleotide-binding</keyword>
<dbReference type="PROSITE" id="PS50043">
    <property type="entry name" value="HTH_LUXR_2"/>
    <property type="match status" value="1"/>
</dbReference>
<dbReference type="Proteomes" id="UP000246050">
    <property type="component" value="Unassembled WGS sequence"/>
</dbReference>
<evidence type="ECO:0000313" key="5">
    <source>
        <dbReference type="Proteomes" id="UP000246050"/>
    </source>
</evidence>
<feature type="domain" description="HTH luxR-type" evidence="3">
    <location>
        <begin position="840"/>
        <end position="905"/>
    </location>
</feature>
<proteinExistence type="predicted"/>
<name>A0A317DME8_9ACTN</name>
<protein>
    <recommendedName>
        <fullName evidence="3">HTH luxR-type domain-containing protein</fullName>
    </recommendedName>
</protein>
<dbReference type="GO" id="GO:0003677">
    <property type="term" value="F:DNA binding"/>
    <property type="evidence" value="ECO:0007669"/>
    <property type="project" value="InterPro"/>
</dbReference>
<dbReference type="SMART" id="SM00421">
    <property type="entry name" value="HTH_LUXR"/>
    <property type="match status" value="1"/>
</dbReference>
<evidence type="ECO:0000313" key="4">
    <source>
        <dbReference type="EMBL" id="PWR14976.1"/>
    </source>
</evidence>
<dbReference type="Gene3D" id="1.25.40.10">
    <property type="entry name" value="Tetratricopeptide repeat domain"/>
    <property type="match status" value="2"/>
</dbReference>
<keyword evidence="2" id="KW-0067">ATP-binding</keyword>